<dbReference type="AlphaFoldDB" id="A0A6M4INP9"/>
<dbReference type="RefSeq" id="WP_171225785.1">
    <property type="nucleotide sequence ID" value="NZ_CP053085.1"/>
</dbReference>
<organism evidence="2 3">
    <name type="scientific">Gemmatimonas groenlandica</name>
    <dbReference type="NCBI Taxonomy" id="2732249"/>
    <lineage>
        <taxon>Bacteria</taxon>
        <taxon>Pseudomonadati</taxon>
        <taxon>Gemmatimonadota</taxon>
        <taxon>Gemmatimonadia</taxon>
        <taxon>Gemmatimonadales</taxon>
        <taxon>Gemmatimonadaceae</taxon>
        <taxon>Gemmatimonas</taxon>
    </lineage>
</organism>
<feature type="chain" id="PRO_5027035914" evidence="1">
    <location>
        <begin position="29"/>
        <end position="427"/>
    </location>
</feature>
<evidence type="ECO:0000313" key="2">
    <source>
        <dbReference type="EMBL" id="QJR36353.1"/>
    </source>
</evidence>
<dbReference type="Proteomes" id="UP000500938">
    <property type="component" value="Chromosome"/>
</dbReference>
<accession>A0A6M4INP9</accession>
<reference evidence="2 3" key="1">
    <citation type="submission" date="2020-05" db="EMBL/GenBank/DDBJ databases">
        <title>Complete genome sequence of Gemmatimonas greenlandica TET16.</title>
        <authorList>
            <person name="Zeng Y."/>
        </authorList>
    </citation>
    <scope>NUCLEOTIDE SEQUENCE [LARGE SCALE GENOMIC DNA]</scope>
    <source>
        <strain evidence="2 3">TET16</strain>
    </source>
</reference>
<evidence type="ECO:0000313" key="3">
    <source>
        <dbReference type="Proteomes" id="UP000500938"/>
    </source>
</evidence>
<keyword evidence="3" id="KW-1185">Reference proteome</keyword>
<protein>
    <submittedName>
        <fullName evidence="2">Uncharacterized protein</fullName>
    </submittedName>
</protein>
<sequence length="427" mass="46549">MPTAPMTVRALSRVTALLAALVPAVSRAQHMPHDPAADSARYHLGTMATGLLTTANPALLGRRYTEGYLTQPNVMGDAAWGALRFTGTLNFEGYTLRRGELNAGMYGEGYADRRHPHTLVHEAMLAVATPARAGFRATLAGGKGFTPYGTDDPMMRPFVKYPVNHHHAQIIERVLVMGAVQVARGDRAITLEQSWFNGDEPVGPFTGPQWSRVGDSRSTRLTVSPLPSLEAGVSSAFVRSPGLTQGGAFDHRQLSSSLRYDVPAKRYALLEIARTDESLGTQRVFRFASVLVESSIVHRGWALSARAENTDRPESERLLDLFRTPNGHVDFQLVGITRWSIGTVQLAAPGTGIPRLRGTHLTPFVEVARAHARAQRTPAVFVPAEFYGSDTQWSLSIGARVHAGTMRRRMGRYVFPTGSSPAHTHPT</sequence>
<dbReference type="EMBL" id="CP053085">
    <property type="protein sequence ID" value="QJR36353.1"/>
    <property type="molecule type" value="Genomic_DNA"/>
</dbReference>
<evidence type="ECO:0000256" key="1">
    <source>
        <dbReference type="SAM" id="SignalP"/>
    </source>
</evidence>
<name>A0A6M4INP9_9BACT</name>
<keyword evidence="1" id="KW-0732">Signal</keyword>
<dbReference type="KEGG" id="ggr:HKW67_12975"/>
<feature type="signal peptide" evidence="1">
    <location>
        <begin position="1"/>
        <end position="28"/>
    </location>
</feature>
<gene>
    <name evidence="2" type="ORF">HKW67_12975</name>
</gene>
<proteinExistence type="predicted"/>